<dbReference type="SUPFAM" id="SSF53822">
    <property type="entry name" value="Periplasmic binding protein-like I"/>
    <property type="match status" value="1"/>
</dbReference>
<dbReference type="AlphaFoldDB" id="A0A212RDR9"/>
<dbReference type="GO" id="GO:0003700">
    <property type="term" value="F:DNA-binding transcription factor activity"/>
    <property type="evidence" value="ECO:0007669"/>
    <property type="project" value="TreeGrafter"/>
</dbReference>
<evidence type="ECO:0000256" key="2">
    <source>
        <dbReference type="ARBA" id="ARBA00023125"/>
    </source>
</evidence>
<dbReference type="Gene3D" id="3.40.50.2300">
    <property type="match status" value="2"/>
</dbReference>
<keyword evidence="2" id="KW-0238">DNA-binding</keyword>
<keyword evidence="1" id="KW-0805">Transcription regulation</keyword>
<dbReference type="InterPro" id="IPR010982">
    <property type="entry name" value="Lambda_DNA-bd_dom_sf"/>
</dbReference>
<dbReference type="InterPro" id="IPR046335">
    <property type="entry name" value="LacI/GalR-like_sensor"/>
</dbReference>
<dbReference type="InParanoid" id="A0A212RDR9"/>
<dbReference type="Proteomes" id="UP000197025">
    <property type="component" value="Unassembled WGS sequence"/>
</dbReference>
<evidence type="ECO:0000313" key="6">
    <source>
        <dbReference type="Proteomes" id="UP000197025"/>
    </source>
</evidence>
<proteinExistence type="predicted"/>
<keyword evidence="6" id="KW-1185">Reference proteome</keyword>
<dbReference type="PROSITE" id="PS50932">
    <property type="entry name" value="HTH_LACI_2"/>
    <property type="match status" value="1"/>
</dbReference>
<dbReference type="EMBL" id="FYEK01000044">
    <property type="protein sequence ID" value="SNB70358.1"/>
    <property type="molecule type" value="Genomic_DNA"/>
</dbReference>
<evidence type="ECO:0000256" key="3">
    <source>
        <dbReference type="ARBA" id="ARBA00023163"/>
    </source>
</evidence>
<name>A0A212RDR9_9CHLR</name>
<organism evidence="5 6">
    <name type="scientific">Thermoflexus hugenholtzii JAD2</name>
    <dbReference type="NCBI Taxonomy" id="877466"/>
    <lineage>
        <taxon>Bacteria</taxon>
        <taxon>Bacillati</taxon>
        <taxon>Chloroflexota</taxon>
        <taxon>Thermoflexia</taxon>
        <taxon>Thermoflexales</taxon>
        <taxon>Thermoflexaceae</taxon>
        <taxon>Thermoflexus</taxon>
    </lineage>
</organism>
<dbReference type="RefSeq" id="WP_088571866.1">
    <property type="nucleotide sequence ID" value="NZ_FYEK01000044.1"/>
</dbReference>
<dbReference type="SMART" id="SM00354">
    <property type="entry name" value="HTH_LACI"/>
    <property type="match status" value="1"/>
</dbReference>
<dbReference type="OrthoDB" id="156657at2"/>
<sequence>MGKPRRAPTAEDVARLAGVSRTTVSLVLNGVVGVRIPEETRRRVREAAARLGYRPHAAARHLVRGRAEVIALVLRQTPDQVFADAFLPEVLRGLSRVLRKAGFHLLIFPLSPDHPPEETVALLQERRVDGLILSGPRFEDREWLARWSQETPVVLLGRLSDTPIPSVDVDNVQAAAEAVRHLIRLGHRRIGLITNAPLSYTASYERWLGYRQALEEAGLLYEEAWVAFGAFTPASGAAAMEQLLRLPDPPTAVFAASDVVAFGALQTIRRHGLRVPQDIAIVGFDDVPLSAYVDPPLTTVHLPAEELGLHAGHLLLRWIEEGRPPTQEIRLATGLIIRQSCGAGGGA</sequence>
<dbReference type="InterPro" id="IPR028082">
    <property type="entry name" value="Peripla_BP_I"/>
</dbReference>
<evidence type="ECO:0000256" key="1">
    <source>
        <dbReference type="ARBA" id="ARBA00023015"/>
    </source>
</evidence>
<accession>A0A212RDR9</accession>
<dbReference type="PANTHER" id="PTHR30146:SF109">
    <property type="entry name" value="HTH-TYPE TRANSCRIPTIONAL REGULATOR GALS"/>
    <property type="match status" value="1"/>
</dbReference>
<dbReference type="CDD" id="cd01392">
    <property type="entry name" value="HTH_LacI"/>
    <property type="match status" value="1"/>
</dbReference>
<dbReference type="SUPFAM" id="SSF47413">
    <property type="entry name" value="lambda repressor-like DNA-binding domains"/>
    <property type="match status" value="1"/>
</dbReference>
<dbReference type="PANTHER" id="PTHR30146">
    <property type="entry name" value="LACI-RELATED TRANSCRIPTIONAL REPRESSOR"/>
    <property type="match status" value="1"/>
</dbReference>
<dbReference type="Pfam" id="PF13377">
    <property type="entry name" value="Peripla_BP_3"/>
    <property type="match status" value="1"/>
</dbReference>
<dbReference type="GO" id="GO:0000976">
    <property type="term" value="F:transcription cis-regulatory region binding"/>
    <property type="evidence" value="ECO:0007669"/>
    <property type="project" value="TreeGrafter"/>
</dbReference>
<feature type="domain" description="HTH lacI-type" evidence="4">
    <location>
        <begin position="8"/>
        <end position="64"/>
    </location>
</feature>
<protein>
    <submittedName>
        <fullName evidence="5">Transcriptional regulator, LacI family</fullName>
    </submittedName>
</protein>
<dbReference type="Gene3D" id="1.10.260.40">
    <property type="entry name" value="lambda repressor-like DNA-binding domains"/>
    <property type="match status" value="1"/>
</dbReference>
<dbReference type="Pfam" id="PF00356">
    <property type="entry name" value="LacI"/>
    <property type="match status" value="1"/>
</dbReference>
<dbReference type="CDD" id="cd06267">
    <property type="entry name" value="PBP1_LacI_sugar_binding-like"/>
    <property type="match status" value="1"/>
</dbReference>
<reference evidence="6" key="1">
    <citation type="submission" date="2017-06" db="EMBL/GenBank/DDBJ databases">
        <authorList>
            <person name="Varghese N."/>
            <person name="Submissions S."/>
        </authorList>
    </citation>
    <scope>NUCLEOTIDE SEQUENCE [LARGE SCALE GENOMIC DNA]</scope>
    <source>
        <strain evidence="6">JAD2</strain>
    </source>
</reference>
<dbReference type="InterPro" id="IPR000843">
    <property type="entry name" value="HTH_LacI"/>
</dbReference>
<gene>
    <name evidence="5" type="ORF">SAMN02746019_00012110</name>
</gene>
<evidence type="ECO:0000313" key="5">
    <source>
        <dbReference type="EMBL" id="SNB70358.1"/>
    </source>
</evidence>
<evidence type="ECO:0000259" key="4">
    <source>
        <dbReference type="PROSITE" id="PS50932"/>
    </source>
</evidence>
<keyword evidence="3" id="KW-0804">Transcription</keyword>